<feature type="compositionally biased region" description="Basic and acidic residues" evidence="1">
    <location>
        <begin position="50"/>
        <end position="68"/>
    </location>
</feature>
<reference evidence="2" key="1">
    <citation type="submission" date="2019-08" db="EMBL/GenBank/DDBJ databases">
        <authorList>
            <person name="Kucharzyk K."/>
            <person name="Murdoch R.W."/>
            <person name="Higgins S."/>
            <person name="Loffler F."/>
        </authorList>
    </citation>
    <scope>NUCLEOTIDE SEQUENCE</scope>
</reference>
<comment type="caution">
    <text evidence="2">The sequence shown here is derived from an EMBL/GenBank/DDBJ whole genome shotgun (WGS) entry which is preliminary data.</text>
</comment>
<evidence type="ECO:0008006" key="3">
    <source>
        <dbReference type="Google" id="ProtNLM"/>
    </source>
</evidence>
<proteinExistence type="predicted"/>
<feature type="region of interest" description="Disordered" evidence="1">
    <location>
        <begin position="35"/>
        <end position="68"/>
    </location>
</feature>
<sequence length="122" mass="13008">MSKVSELSMLALELKKCGEALIGISEGLADMFGGAEEEKQPAKKAAAKKKAAEESKPEPQPEKEKPLTLEDVRAVCADKSRKGYTAEVKAILTKHGAEKLSGINPAEYKALLAEVEVLGNAQ</sequence>
<gene>
    <name evidence="2" type="ORF">SDC9_22282</name>
</gene>
<protein>
    <recommendedName>
        <fullName evidence="3">DNA ligase</fullName>
    </recommendedName>
</protein>
<evidence type="ECO:0000256" key="1">
    <source>
        <dbReference type="SAM" id="MobiDB-lite"/>
    </source>
</evidence>
<organism evidence="2">
    <name type="scientific">bioreactor metagenome</name>
    <dbReference type="NCBI Taxonomy" id="1076179"/>
    <lineage>
        <taxon>unclassified sequences</taxon>
        <taxon>metagenomes</taxon>
        <taxon>ecological metagenomes</taxon>
    </lineage>
</organism>
<name>A0A644UBZ5_9ZZZZ</name>
<evidence type="ECO:0000313" key="2">
    <source>
        <dbReference type="EMBL" id="MPL76437.1"/>
    </source>
</evidence>
<dbReference type="EMBL" id="VSSQ01000097">
    <property type="protein sequence ID" value="MPL76437.1"/>
    <property type="molecule type" value="Genomic_DNA"/>
</dbReference>
<accession>A0A644UBZ5</accession>
<dbReference type="AlphaFoldDB" id="A0A644UBZ5"/>